<dbReference type="PATRIC" id="fig|1796491.3.peg.2050"/>
<protein>
    <submittedName>
        <fullName evidence="1">Uncharacterized protein</fullName>
    </submittedName>
</protein>
<dbReference type="EMBL" id="LSLI01000046">
    <property type="protein sequence ID" value="KXS32009.1"/>
    <property type="molecule type" value="Genomic_DNA"/>
</dbReference>
<evidence type="ECO:0000313" key="1">
    <source>
        <dbReference type="EMBL" id="KXS32009.1"/>
    </source>
</evidence>
<gene>
    <name evidence="1" type="ORF">AWT59_1877</name>
</gene>
<evidence type="ECO:0000313" key="2">
    <source>
        <dbReference type="Proteomes" id="UP000070578"/>
    </source>
</evidence>
<sequence>MNNQDTSAPGIQPSLVAAIRHLLRPLVRLLLSHGVTFPAFCNLAKSAYAKIAEEEFRLASKPQTDSRISLLTGIHRREINRLRNEPEERIDLSHRASMSALLLTIWSGYPEYQNEQGLPAPLPRLANKGGGLSFESLVQSVSKDFRARVVLDEWLRQGIVKLDENDMVLLCADAFVLPQDMEEKIYYFGQNIHDHMAATVHNLAGGAPPFMERCVFYDKLSADSVKQLSDYSRTVGMKALHSVNKRAAELQKRDEGQADAVHRANFGVYNFSEAEAPDETPKN</sequence>
<organism evidence="1 2">
    <name type="scientific">Candidatus Gallionella acididurans</name>
    <dbReference type="NCBI Taxonomy" id="1796491"/>
    <lineage>
        <taxon>Bacteria</taxon>
        <taxon>Pseudomonadati</taxon>
        <taxon>Pseudomonadota</taxon>
        <taxon>Betaproteobacteria</taxon>
        <taxon>Nitrosomonadales</taxon>
        <taxon>Gallionellaceae</taxon>
        <taxon>Gallionella</taxon>
    </lineage>
</organism>
<accession>A0A139BSS6</accession>
<comment type="caution">
    <text evidence="1">The sequence shown here is derived from an EMBL/GenBank/DDBJ whole genome shotgun (WGS) entry which is preliminary data.</text>
</comment>
<reference evidence="1 2" key="1">
    <citation type="submission" date="2016-02" db="EMBL/GenBank/DDBJ databases">
        <authorList>
            <person name="Wen L."/>
            <person name="He K."/>
            <person name="Yang H."/>
        </authorList>
    </citation>
    <scope>NUCLEOTIDE SEQUENCE [LARGE SCALE GENOMIC DNA]</scope>
    <source>
        <strain evidence="1">ShG14-8</strain>
    </source>
</reference>
<reference evidence="1 2" key="2">
    <citation type="submission" date="2016-03" db="EMBL/GenBank/DDBJ databases">
        <title>New uncultured bacterium of the family Gallionellaceae from acid mine drainage: description and reconstruction of genome based on metagenomic analysis of microbial community.</title>
        <authorList>
            <person name="Kadnikov V."/>
            <person name="Ivasenko D."/>
            <person name="Beletsky A."/>
            <person name="Mardanov A."/>
            <person name="Danilova E."/>
            <person name="Pimenov N."/>
            <person name="Karnachuk O."/>
            <person name="Ravin N."/>
        </authorList>
    </citation>
    <scope>NUCLEOTIDE SEQUENCE [LARGE SCALE GENOMIC DNA]</scope>
    <source>
        <strain evidence="1">ShG14-8</strain>
    </source>
</reference>
<dbReference type="Pfam" id="PF20112">
    <property type="entry name" value="DUF6502"/>
    <property type="match status" value="1"/>
</dbReference>
<proteinExistence type="predicted"/>
<name>A0A139BSS6_9PROT</name>
<dbReference type="Proteomes" id="UP000070578">
    <property type="component" value="Unassembled WGS sequence"/>
</dbReference>
<dbReference type="InterPro" id="IPR045445">
    <property type="entry name" value="DUF6502"/>
</dbReference>
<dbReference type="AlphaFoldDB" id="A0A139BSS6"/>